<dbReference type="EMBL" id="BAAAOB010000001">
    <property type="protein sequence ID" value="GAA1785802.1"/>
    <property type="molecule type" value="Genomic_DNA"/>
</dbReference>
<proteinExistence type="predicted"/>
<comment type="caution">
    <text evidence="1">The sequence shown here is derived from an EMBL/GenBank/DDBJ whole genome shotgun (WGS) entry which is preliminary data.</text>
</comment>
<organism evidence="1 2">
    <name type="scientific">Leucobacter iarius</name>
    <dbReference type="NCBI Taxonomy" id="333963"/>
    <lineage>
        <taxon>Bacteria</taxon>
        <taxon>Bacillati</taxon>
        <taxon>Actinomycetota</taxon>
        <taxon>Actinomycetes</taxon>
        <taxon>Micrococcales</taxon>
        <taxon>Microbacteriaceae</taxon>
        <taxon>Leucobacter</taxon>
    </lineage>
</organism>
<keyword evidence="2" id="KW-1185">Reference proteome</keyword>
<protein>
    <submittedName>
        <fullName evidence="1">Uncharacterized protein</fullName>
    </submittedName>
</protein>
<dbReference type="RefSeq" id="WP_344030829.1">
    <property type="nucleotide sequence ID" value="NZ_BAAAOB010000001.1"/>
</dbReference>
<accession>A0ABP4XMP7</accession>
<name>A0ABP4XMP7_9MICO</name>
<sequence>MDNADAGRVLSLDTHDNQKVLEILRESEDRDAVFCYLRFWVRAAGPRISASGNFAAADVHVEEFVQGIENGSKATLWDIDGEGAISIECTNLIGHFNVSVWLGNVEGDRAWISFETDQTAIIPFARGLKRLAAKRS</sequence>
<evidence type="ECO:0000313" key="1">
    <source>
        <dbReference type="EMBL" id="GAA1785802.1"/>
    </source>
</evidence>
<reference evidence="2" key="1">
    <citation type="journal article" date="2019" name="Int. J. Syst. Evol. Microbiol.">
        <title>The Global Catalogue of Microorganisms (GCM) 10K type strain sequencing project: providing services to taxonomists for standard genome sequencing and annotation.</title>
        <authorList>
            <consortium name="The Broad Institute Genomics Platform"/>
            <consortium name="The Broad Institute Genome Sequencing Center for Infectious Disease"/>
            <person name="Wu L."/>
            <person name="Ma J."/>
        </authorList>
    </citation>
    <scope>NUCLEOTIDE SEQUENCE [LARGE SCALE GENOMIC DNA]</scope>
    <source>
        <strain evidence="2">JCM 14736</strain>
    </source>
</reference>
<gene>
    <name evidence="1" type="ORF">GCM10009768_13380</name>
</gene>
<evidence type="ECO:0000313" key="2">
    <source>
        <dbReference type="Proteomes" id="UP001500851"/>
    </source>
</evidence>
<dbReference type="Proteomes" id="UP001500851">
    <property type="component" value="Unassembled WGS sequence"/>
</dbReference>